<proteinExistence type="inferred from homology"/>
<dbReference type="OrthoDB" id="5293354at2"/>
<evidence type="ECO:0000313" key="4">
    <source>
        <dbReference type="Proteomes" id="UP000231632"/>
    </source>
</evidence>
<organism evidence="3 4">
    <name type="scientific">Mariprofundus micogutta</name>
    <dbReference type="NCBI Taxonomy" id="1921010"/>
    <lineage>
        <taxon>Bacteria</taxon>
        <taxon>Pseudomonadati</taxon>
        <taxon>Pseudomonadota</taxon>
        <taxon>Candidatius Mariprofundia</taxon>
        <taxon>Mariprofundales</taxon>
        <taxon>Mariprofundaceae</taxon>
        <taxon>Mariprofundus</taxon>
    </lineage>
</organism>
<dbReference type="Proteomes" id="UP000231632">
    <property type="component" value="Unassembled WGS sequence"/>
</dbReference>
<keyword evidence="3" id="KW-0966">Cell projection</keyword>
<dbReference type="Gene3D" id="2.30.30.760">
    <property type="match status" value="1"/>
</dbReference>
<comment type="caution">
    <text evidence="3">The sequence shown here is derived from an EMBL/GenBank/DDBJ whole genome shotgun (WGS) entry which is preliminary data.</text>
</comment>
<evidence type="ECO:0000256" key="1">
    <source>
        <dbReference type="RuleBase" id="RU362063"/>
    </source>
</evidence>
<dbReference type="InterPro" id="IPR017585">
    <property type="entry name" value="SAF_FlgA"/>
</dbReference>
<evidence type="ECO:0000313" key="3">
    <source>
        <dbReference type="EMBL" id="GAV19428.1"/>
    </source>
</evidence>
<dbReference type="NCBIfam" id="TIGR03170">
    <property type="entry name" value="flgA_cterm"/>
    <property type="match status" value="1"/>
</dbReference>
<gene>
    <name evidence="3" type="ORF">MMIC_P0362</name>
</gene>
<accession>A0A1L8CKH6</accession>
<dbReference type="GO" id="GO:0044780">
    <property type="term" value="P:bacterial-type flagellum assembly"/>
    <property type="evidence" value="ECO:0007669"/>
    <property type="project" value="InterPro"/>
</dbReference>
<dbReference type="PANTHER" id="PTHR36307:SF1">
    <property type="entry name" value="FLAGELLA BASAL BODY P-RING FORMATION PROTEIN FLGA"/>
    <property type="match status" value="1"/>
</dbReference>
<dbReference type="EMBL" id="BDFD01000002">
    <property type="protein sequence ID" value="GAV19428.1"/>
    <property type="molecule type" value="Genomic_DNA"/>
</dbReference>
<keyword evidence="3" id="KW-0969">Cilium</keyword>
<reference evidence="3 4" key="1">
    <citation type="journal article" date="2017" name="Arch. Microbiol.">
        <title>Mariprofundus micogutta sp. nov., a novel iron-oxidizing zetaproteobacterium isolated from a deep-sea hydrothermal field at the Bayonnaise knoll of the Izu-Ogasawara arc, and a description of Mariprofundales ord. nov. and Zetaproteobacteria classis nov.</title>
        <authorList>
            <person name="Makita H."/>
            <person name="Tanaka E."/>
            <person name="Mitsunobu S."/>
            <person name="Miyazaki M."/>
            <person name="Nunoura T."/>
            <person name="Uematsu K."/>
            <person name="Takaki Y."/>
            <person name="Nishi S."/>
            <person name="Shimamura S."/>
            <person name="Takai K."/>
        </authorList>
    </citation>
    <scope>NUCLEOTIDE SEQUENCE [LARGE SCALE GENOMIC DNA]</scope>
    <source>
        <strain evidence="3 4">ET2</strain>
    </source>
</reference>
<dbReference type="STRING" id="1921010.MMIC_P0362"/>
<dbReference type="InterPro" id="IPR039246">
    <property type="entry name" value="Flagellar_FlgA"/>
</dbReference>
<comment type="similarity">
    <text evidence="1">Belongs to the FlgA family.</text>
</comment>
<protein>
    <recommendedName>
        <fullName evidence="1">Flagella basal body P-ring formation protein FlgA</fullName>
    </recommendedName>
</protein>
<dbReference type="CDD" id="cd11614">
    <property type="entry name" value="SAF_CpaB_FlgA_like"/>
    <property type="match status" value="1"/>
</dbReference>
<keyword evidence="3" id="KW-0282">Flagellum</keyword>
<dbReference type="AlphaFoldDB" id="A0A1L8CKH6"/>
<comment type="function">
    <text evidence="1">Involved in the assembly process of the P-ring formation. It may associate with FlgF on the rod constituting a structure essential for the P-ring assembly or may act as a modulator protein for the P-ring assembly.</text>
</comment>
<evidence type="ECO:0000259" key="2">
    <source>
        <dbReference type="Pfam" id="PF13144"/>
    </source>
</evidence>
<keyword evidence="1" id="KW-1005">Bacterial flagellum biogenesis</keyword>
<dbReference type="PANTHER" id="PTHR36307">
    <property type="entry name" value="FLAGELLA BASAL BODY P-RING FORMATION PROTEIN FLGA"/>
    <property type="match status" value="1"/>
</dbReference>
<keyword evidence="1" id="KW-0574">Periplasm</keyword>
<sequence length="239" mass="26926">MLRHPLSRTLSPVALLLAVLLPALILPTITLAAPDATMQQSLKKFFDNGVALRGATAELIRVESWPQTTGAVSWSLPNRLHGHPKRFSMIAQQGKKRWYVPVRVHWWTRAIVMKQPVPARSLLSRDMMIVKRTDIAGHSGHWWEEKSALEGMRLNRPLNKDAVVLSSYVNVQPMIKRGDIVQIILDLGHLHVRAEGKALRSGGKGDRLLVQNLRSKEVLQATIENRDTVRVRFNNGRQG</sequence>
<dbReference type="Pfam" id="PF13144">
    <property type="entry name" value="ChapFlgA"/>
    <property type="match status" value="1"/>
</dbReference>
<keyword evidence="4" id="KW-1185">Reference proteome</keyword>
<dbReference type="RefSeq" id="WP_072658614.1">
    <property type="nucleotide sequence ID" value="NZ_BDFD01000002.1"/>
</dbReference>
<comment type="subcellular location">
    <subcellularLocation>
        <location evidence="1">Periplasm</location>
    </subcellularLocation>
</comment>
<name>A0A1L8CKH6_9PROT</name>
<dbReference type="GO" id="GO:0042597">
    <property type="term" value="C:periplasmic space"/>
    <property type="evidence" value="ECO:0007669"/>
    <property type="project" value="UniProtKB-SubCell"/>
</dbReference>
<feature type="domain" description="Flagella basal body P-ring formation protein FlgA SAF" evidence="2">
    <location>
        <begin position="109"/>
        <end position="231"/>
    </location>
</feature>